<organism evidence="5 6">
    <name type="scientific">Rhodonia placenta</name>
    <dbReference type="NCBI Taxonomy" id="104341"/>
    <lineage>
        <taxon>Eukaryota</taxon>
        <taxon>Fungi</taxon>
        <taxon>Dikarya</taxon>
        <taxon>Basidiomycota</taxon>
        <taxon>Agaricomycotina</taxon>
        <taxon>Agaricomycetes</taxon>
        <taxon>Polyporales</taxon>
        <taxon>Adustoporiaceae</taxon>
        <taxon>Rhodonia</taxon>
    </lineage>
</organism>
<reference evidence="5" key="2">
    <citation type="journal article" name="Front. Microbiol.">
        <title>Degradative Capacity of Two Strains of Rhodonia placenta: From Phenotype to Genotype.</title>
        <authorList>
            <person name="Kolle M."/>
            <person name="Horta M.A.C."/>
            <person name="Nowrousian M."/>
            <person name="Ohm R.A."/>
            <person name="Benz J.P."/>
            <person name="Pilgard A."/>
        </authorList>
    </citation>
    <scope>NUCLEOTIDE SEQUENCE</scope>
    <source>
        <strain evidence="5">FPRL280</strain>
    </source>
</reference>
<sequence>MFRARLAQCSRAVASSSTAHTPSSSLHTSAVLQASALRKRKSRVAEKANIEKRDERERAAQANRPHVVLGYRPGDEVKWQSCDLARVIVTERDILAAPIPPMEPPKSDKDVHPPAYMNYGVGPTEKELLFDVLPTLSVQGTALRREAVLRMSAEEPRFDINKIHSDQFLETQKAIQLTRLVDLRNANARGIAYENRKRIVAEFSEPENPTDTGRPEVQAALLTLRIRTLWEHLNNFKKDISNRRSLRRLVHQRAKVLRYLKRLDRDRYDNVLGRLGLEPESVEGELVV</sequence>
<dbReference type="PROSITE" id="PS00362">
    <property type="entry name" value="RIBOSOMAL_S15"/>
    <property type="match status" value="1"/>
</dbReference>
<evidence type="ECO:0000256" key="2">
    <source>
        <dbReference type="ARBA" id="ARBA00022980"/>
    </source>
</evidence>
<proteinExistence type="inferred from homology"/>
<dbReference type="Pfam" id="PF00312">
    <property type="entry name" value="Ribosomal_S15"/>
    <property type="match status" value="1"/>
</dbReference>
<dbReference type="GO" id="GO:0006412">
    <property type="term" value="P:translation"/>
    <property type="evidence" value="ECO:0007669"/>
    <property type="project" value="InterPro"/>
</dbReference>
<dbReference type="HAMAP" id="MF_01343_B">
    <property type="entry name" value="Ribosomal_uS15_B"/>
    <property type="match status" value="1"/>
</dbReference>
<comment type="caution">
    <text evidence="5">The sequence shown here is derived from an EMBL/GenBank/DDBJ whole genome shotgun (WGS) entry which is preliminary data.</text>
</comment>
<dbReference type="Proteomes" id="UP000639403">
    <property type="component" value="Unassembled WGS sequence"/>
</dbReference>
<evidence type="ECO:0000313" key="6">
    <source>
        <dbReference type="Proteomes" id="UP000639403"/>
    </source>
</evidence>
<dbReference type="GO" id="GO:0005840">
    <property type="term" value="C:ribosome"/>
    <property type="evidence" value="ECO:0007669"/>
    <property type="project" value="UniProtKB-KW"/>
</dbReference>
<dbReference type="InterPro" id="IPR000589">
    <property type="entry name" value="Ribosomal_uS15"/>
</dbReference>
<dbReference type="GO" id="GO:0005737">
    <property type="term" value="C:cytoplasm"/>
    <property type="evidence" value="ECO:0007669"/>
    <property type="project" value="UniProtKB-ARBA"/>
</dbReference>
<dbReference type="SMART" id="SM01387">
    <property type="entry name" value="Ribosomal_S15"/>
    <property type="match status" value="1"/>
</dbReference>
<dbReference type="EMBL" id="JADOXO010000008">
    <property type="protein sequence ID" value="KAF9820765.1"/>
    <property type="molecule type" value="Genomic_DNA"/>
</dbReference>
<evidence type="ECO:0000313" key="5">
    <source>
        <dbReference type="EMBL" id="KAF9820765.1"/>
    </source>
</evidence>
<reference evidence="5" key="1">
    <citation type="submission" date="2020-11" db="EMBL/GenBank/DDBJ databases">
        <authorList>
            <person name="Koelle M."/>
            <person name="Horta M.A.C."/>
            <person name="Nowrousian M."/>
            <person name="Ohm R.A."/>
            <person name="Benz P."/>
            <person name="Pilgard A."/>
        </authorList>
    </citation>
    <scope>NUCLEOTIDE SEQUENCE</scope>
    <source>
        <strain evidence="5">FPRL280</strain>
    </source>
</reference>
<dbReference type="AlphaFoldDB" id="A0A8H7U621"/>
<name>A0A8H7U621_9APHY</name>
<protein>
    <recommendedName>
        <fullName evidence="7">S15/NS1 RNA-binding domain-containing protein</fullName>
    </recommendedName>
</protein>
<gene>
    <name evidence="5" type="ORF">IEO21_01208</name>
</gene>
<dbReference type="PANTHER" id="PTHR23321">
    <property type="entry name" value="RIBOSOMAL PROTEIN S15, BACTERIAL AND ORGANELLAR"/>
    <property type="match status" value="1"/>
</dbReference>
<dbReference type="GO" id="GO:0003735">
    <property type="term" value="F:structural constituent of ribosome"/>
    <property type="evidence" value="ECO:0007669"/>
    <property type="project" value="InterPro"/>
</dbReference>
<evidence type="ECO:0008006" key="7">
    <source>
        <dbReference type="Google" id="ProtNLM"/>
    </source>
</evidence>
<accession>A0A8H7U621</accession>
<keyword evidence="3 4" id="KW-0687">Ribonucleoprotein</keyword>
<dbReference type="PANTHER" id="PTHR23321:SF26">
    <property type="entry name" value="SMALL RIBOSOMAL SUBUNIT PROTEIN US15M"/>
    <property type="match status" value="1"/>
</dbReference>
<evidence type="ECO:0000256" key="3">
    <source>
        <dbReference type="ARBA" id="ARBA00023274"/>
    </source>
</evidence>
<dbReference type="InterPro" id="IPR009068">
    <property type="entry name" value="uS15_NS1_RNA-bd_sf"/>
</dbReference>
<dbReference type="NCBIfam" id="TIGR00952">
    <property type="entry name" value="S15_bact"/>
    <property type="match status" value="1"/>
</dbReference>
<dbReference type="CDD" id="cd00353">
    <property type="entry name" value="Ribosomal_S15p_S13e"/>
    <property type="match status" value="1"/>
</dbReference>
<keyword evidence="2 4" id="KW-0689">Ribosomal protein</keyword>
<evidence type="ECO:0000256" key="4">
    <source>
        <dbReference type="RuleBase" id="RU003919"/>
    </source>
</evidence>
<dbReference type="GO" id="GO:1990904">
    <property type="term" value="C:ribonucleoprotein complex"/>
    <property type="evidence" value="ECO:0007669"/>
    <property type="project" value="UniProtKB-KW"/>
</dbReference>
<evidence type="ECO:0000256" key="1">
    <source>
        <dbReference type="ARBA" id="ARBA00008434"/>
    </source>
</evidence>
<dbReference type="SUPFAM" id="SSF47060">
    <property type="entry name" value="S15/NS1 RNA-binding domain"/>
    <property type="match status" value="1"/>
</dbReference>
<dbReference type="Gene3D" id="1.10.287.10">
    <property type="entry name" value="S15/NS1, RNA-binding"/>
    <property type="match status" value="1"/>
</dbReference>
<dbReference type="InterPro" id="IPR005290">
    <property type="entry name" value="Ribosomal_uS15_bac-type"/>
</dbReference>
<comment type="similarity">
    <text evidence="1 4">Belongs to the universal ribosomal protein uS15 family.</text>
</comment>